<evidence type="ECO:0000256" key="1">
    <source>
        <dbReference type="ARBA" id="ARBA00022606"/>
    </source>
</evidence>
<keyword evidence="4 5" id="KW-0804">Transcription</keyword>
<evidence type="ECO:0000256" key="2">
    <source>
        <dbReference type="ARBA" id="ARBA00023015"/>
    </source>
</evidence>
<dbReference type="CDD" id="cd06170">
    <property type="entry name" value="LuxR_C_like"/>
    <property type="match status" value="1"/>
</dbReference>
<keyword evidence="3 5" id="KW-0238">DNA-binding</keyword>
<comment type="caution">
    <text evidence="7">The sequence shown here is derived from an EMBL/GenBank/DDBJ whole genome shotgun (WGS) entry which is preliminary data.</text>
</comment>
<gene>
    <name evidence="5 7" type="primary">rcsA</name>
    <name evidence="7" type="ORF">GCM10022405_10460</name>
</gene>
<sequence length="214" mass="24562">MGGNNMPTIIMDSCSYTRRGLTDYLAAHGVKKKHINAIVDIDELHEKCNSHKPTLVFINEDCFIHEANATERIKHIISLHPDTLFFIFMAITNVHFNDYLYVRNNVIISSKSIKPETMNLLLRHYLEGKPSRSEKVPLDQTPVTLSQTESNMLRMWMSGQDTIQISDQMQIKAKTVSSHKGNIKRKIKTHNKQIIYHVVRLTDTLTSGIFVNSR</sequence>
<dbReference type="Pfam" id="PF00196">
    <property type="entry name" value="GerE"/>
    <property type="match status" value="1"/>
</dbReference>
<evidence type="ECO:0000256" key="4">
    <source>
        <dbReference type="ARBA" id="ARBA00023163"/>
    </source>
</evidence>
<dbReference type="InterPro" id="IPR016032">
    <property type="entry name" value="Sig_transdc_resp-reg_C-effctor"/>
</dbReference>
<organism evidence="7 8">
    <name type="scientific">Gibbsiella dentisursi</name>
    <dbReference type="NCBI Taxonomy" id="796890"/>
    <lineage>
        <taxon>Bacteria</taxon>
        <taxon>Pseudomonadati</taxon>
        <taxon>Pseudomonadota</taxon>
        <taxon>Gammaproteobacteria</taxon>
        <taxon>Enterobacterales</taxon>
        <taxon>Yersiniaceae</taxon>
        <taxon>Gibbsiella</taxon>
    </lineage>
</organism>
<keyword evidence="2 5" id="KW-0805">Transcription regulation</keyword>
<proteinExistence type="inferred from homology"/>
<keyword evidence="8" id="KW-1185">Reference proteome</keyword>
<dbReference type="NCBIfam" id="NF011940">
    <property type="entry name" value="PRK15411.1"/>
    <property type="match status" value="1"/>
</dbReference>
<dbReference type="HAMAP" id="MF_00982">
    <property type="entry name" value="RcsA"/>
    <property type="match status" value="1"/>
</dbReference>
<evidence type="ECO:0000256" key="3">
    <source>
        <dbReference type="ARBA" id="ARBA00023125"/>
    </source>
</evidence>
<comment type="similarity">
    <text evidence="5">Belongs to the RcsA family.</text>
</comment>
<dbReference type="InterPro" id="IPR030866">
    <property type="entry name" value="RcsA"/>
</dbReference>
<comment type="function">
    <text evidence="5">Component of the Rcs signaling system, which controls transcription of numerous genes. Binds to DNA to regulate expression of genes.</text>
</comment>
<dbReference type="PRINTS" id="PR00038">
    <property type="entry name" value="HTHLUXR"/>
</dbReference>
<dbReference type="EMBL" id="BAABDG010000002">
    <property type="protein sequence ID" value="GAA3886733.1"/>
    <property type="molecule type" value="Genomic_DNA"/>
</dbReference>
<reference evidence="8" key="1">
    <citation type="journal article" date="2019" name="Int. J. Syst. Evol. Microbiol.">
        <title>The Global Catalogue of Microorganisms (GCM) 10K type strain sequencing project: providing services to taxonomists for standard genome sequencing and annotation.</title>
        <authorList>
            <consortium name="The Broad Institute Genomics Platform"/>
            <consortium name="The Broad Institute Genome Sequencing Center for Infectious Disease"/>
            <person name="Wu L."/>
            <person name="Ma J."/>
        </authorList>
    </citation>
    <scope>NUCLEOTIDE SEQUENCE [LARGE SCALE GENOMIC DNA]</scope>
    <source>
        <strain evidence="8">JCM 17201</strain>
    </source>
</reference>
<dbReference type="PROSITE" id="PS00622">
    <property type="entry name" value="HTH_LUXR_1"/>
    <property type="match status" value="1"/>
</dbReference>
<accession>A0ABP7KT94</accession>
<name>A0ABP7KT94_9GAMM</name>
<feature type="domain" description="HTH luxR-type" evidence="6">
    <location>
        <begin position="138"/>
        <end position="203"/>
    </location>
</feature>
<evidence type="ECO:0000313" key="7">
    <source>
        <dbReference type="EMBL" id="GAA3886733.1"/>
    </source>
</evidence>
<dbReference type="SMART" id="SM00421">
    <property type="entry name" value="HTH_LUXR"/>
    <property type="match status" value="1"/>
</dbReference>
<dbReference type="SUPFAM" id="SSF46894">
    <property type="entry name" value="C-terminal effector domain of the bipartite response regulators"/>
    <property type="match status" value="1"/>
</dbReference>
<evidence type="ECO:0000313" key="8">
    <source>
        <dbReference type="Proteomes" id="UP001499994"/>
    </source>
</evidence>
<dbReference type="Gene3D" id="3.40.50.2300">
    <property type="match status" value="1"/>
</dbReference>
<evidence type="ECO:0000256" key="5">
    <source>
        <dbReference type="HAMAP-Rule" id="MF_00982"/>
    </source>
</evidence>
<dbReference type="PROSITE" id="PS50043">
    <property type="entry name" value="HTH_LUXR_2"/>
    <property type="match status" value="1"/>
</dbReference>
<evidence type="ECO:0000259" key="6">
    <source>
        <dbReference type="PROSITE" id="PS50043"/>
    </source>
</evidence>
<dbReference type="Proteomes" id="UP001499994">
    <property type="component" value="Unassembled WGS sequence"/>
</dbReference>
<protein>
    <recommendedName>
        <fullName evidence="5">Transcriptional regulatory protein RcsA</fullName>
    </recommendedName>
</protein>
<keyword evidence="1 5" id="KW-0716">Sensory transduction</keyword>
<dbReference type="InterPro" id="IPR000792">
    <property type="entry name" value="Tscrpt_reg_LuxR_C"/>
</dbReference>